<gene>
    <name evidence="2" type="ordered locus">CLM_3095</name>
</gene>
<dbReference type="GO" id="GO:0016757">
    <property type="term" value="F:glycosyltransferase activity"/>
    <property type="evidence" value="ECO:0007669"/>
    <property type="project" value="UniProtKB-KW"/>
</dbReference>
<dbReference type="AlphaFoldDB" id="C1FUC7"/>
<name>C1FUC7_CLOBJ</name>
<dbReference type="PANTHER" id="PTHR43630">
    <property type="entry name" value="POLY-BETA-1,6-N-ACETYL-D-GLUCOSAMINE SYNTHASE"/>
    <property type="match status" value="1"/>
</dbReference>
<feature type="domain" description="Glycosyltransferase 2-like" evidence="1">
    <location>
        <begin position="12"/>
        <end position="100"/>
    </location>
</feature>
<keyword evidence="2" id="KW-0328">Glycosyltransferase</keyword>
<dbReference type="Pfam" id="PF00535">
    <property type="entry name" value="Glycos_transf_2"/>
    <property type="match status" value="1"/>
</dbReference>
<evidence type="ECO:0000259" key="1">
    <source>
        <dbReference type="Pfam" id="PF00535"/>
    </source>
</evidence>
<dbReference type="eggNOG" id="COG0463">
    <property type="taxonomic scope" value="Bacteria"/>
</dbReference>
<dbReference type="Gene3D" id="1.25.40.10">
    <property type="entry name" value="Tetratricopeptide repeat domain"/>
    <property type="match status" value="1"/>
</dbReference>
<evidence type="ECO:0000313" key="3">
    <source>
        <dbReference type="Proteomes" id="UP000001374"/>
    </source>
</evidence>
<dbReference type="InterPro" id="IPR029044">
    <property type="entry name" value="Nucleotide-diphossugar_trans"/>
</dbReference>
<accession>C1FUC7</accession>
<dbReference type="SMART" id="SM00028">
    <property type="entry name" value="TPR"/>
    <property type="match status" value="4"/>
</dbReference>
<dbReference type="PANTHER" id="PTHR43630:SF2">
    <property type="entry name" value="GLYCOSYLTRANSFERASE"/>
    <property type="match status" value="1"/>
</dbReference>
<proteinExistence type="predicted"/>
<dbReference type="Proteomes" id="UP000001374">
    <property type="component" value="Chromosome"/>
</dbReference>
<dbReference type="HOGENOM" id="CLU_025119_0_0_9"/>
<dbReference type="InterPro" id="IPR001173">
    <property type="entry name" value="Glyco_trans_2-like"/>
</dbReference>
<organism evidence="2 3">
    <name type="scientific">Clostridium botulinum (strain Kyoto / Type A2)</name>
    <dbReference type="NCBI Taxonomy" id="536232"/>
    <lineage>
        <taxon>Bacteria</taxon>
        <taxon>Bacillati</taxon>
        <taxon>Bacillota</taxon>
        <taxon>Clostridia</taxon>
        <taxon>Eubacteriales</taxon>
        <taxon>Clostridiaceae</taxon>
        <taxon>Clostridium</taxon>
    </lineage>
</organism>
<evidence type="ECO:0000313" key="2">
    <source>
        <dbReference type="EMBL" id="ACO86968.1"/>
    </source>
</evidence>
<dbReference type="CDD" id="cd02511">
    <property type="entry name" value="Beta4Glucosyltransferase"/>
    <property type="match status" value="1"/>
</dbReference>
<dbReference type="EMBL" id="CP001581">
    <property type="protein sequence ID" value="ACO86968.1"/>
    <property type="molecule type" value="Genomic_DNA"/>
</dbReference>
<dbReference type="CAZy" id="GT2">
    <property type="family name" value="Glycosyltransferase Family 2"/>
</dbReference>
<dbReference type="eggNOG" id="COG0457">
    <property type="taxonomic scope" value="Bacteria"/>
</dbReference>
<dbReference type="InterPro" id="IPR011990">
    <property type="entry name" value="TPR-like_helical_dom_sf"/>
</dbReference>
<sequence>MLLKGMKTMKLSIAMMVKNESKYLDKCLSSLKPVLDAVSSELIIVDTGSTDNTVEIAKKYTDKLYFHNWNNDFSDMRNITIDYCSGEWIFIIDGDEVLEEPQSIIDALTLKLDKEYNTLFIRVKSLHSEYDLNSYSILTSPRIFKNDGSFKYEGKVHNQPVHKEPNLLLNSEILHYGYVTNDPELMERKFKRTASILKSELEKEPNNIYYLYQLGKSYYLHKDLLQSIEQYEKAYRVLDKKKLKKNFGQLYMPFALAYSTNKQYKEAIKICKEGIKLFDGYLDLYYIVANSLEALGDLEEAFYYYKEFIKVYEYFYNYKISQDPAITIEYRNNSYKDVVLTKLSERNVNLNKYEEALKYAVDIENEQKKIIHLIEIYIKIHQYTRIKDLYFEIKEENKNLFVNKLEDKMELMTKEEKDKIKNIFSKGGEEYFKLNQFRLKNPKEKDTDKLLKEIDFDKVPSFYGEMILNKWDNKALVFSILKRLQNNTLQNIFQWMIGQNIQVYWKDEVEKEILALELEKLDIHKTRIYAILTKVILLNKMQLYKITKNNIDKKYNDIFKIYIELYINYIEFIYNVDKSRLFYKNLEASEKQMFSIIFAREAYELGKYSLAIKYFKEAAEQYPYLADLLGNYSRKLLKEVL</sequence>
<reference evidence="2 3" key="1">
    <citation type="submission" date="2008-10" db="EMBL/GenBank/DDBJ databases">
        <title>Genome sequence of Clostridium botulinum A2 Kyoto.</title>
        <authorList>
            <person name="Shrivastava S."/>
            <person name="Brinkac L.M."/>
            <person name="Brown J.L."/>
            <person name="Bruce D."/>
            <person name="Detter C.C."/>
            <person name="Johnson E.A."/>
            <person name="Munk C.A."/>
            <person name="Smith L.A."/>
            <person name="Smith T.J."/>
            <person name="Sutton G."/>
            <person name="Brettin T.S."/>
        </authorList>
    </citation>
    <scope>NUCLEOTIDE SEQUENCE [LARGE SCALE GENOMIC DNA]</scope>
    <source>
        <strain evidence="3">Kyoto / Type A2</strain>
    </source>
</reference>
<protein>
    <submittedName>
        <fullName evidence="2">Glycosyl transferase, group 2 family</fullName>
        <ecNumber evidence="2">2.4.1.-</ecNumber>
    </submittedName>
</protein>
<dbReference type="Gene3D" id="3.90.550.10">
    <property type="entry name" value="Spore Coat Polysaccharide Biosynthesis Protein SpsA, Chain A"/>
    <property type="match status" value="1"/>
</dbReference>
<dbReference type="KEGG" id="cby:CLM_3095"/>
<dbReference type="InterPro" id="IPR019734">
    <property type="entry name" value="TPR_rpt"/>
</dbReference>
<dbReference type="EC" id="2.4.1.-" evidence="2"/>
<dbReference type="SUPFAM" id="SSF53448">
    <property type="entry name" value="Nucleotide-diphospho-sugar transferases"/>
    <property type="match status" value="1"/>
</dbReference>
<dbReference type="SUPFAM" id="SSF48452">
    <property type="entry name" value="TPR-like"/>
    <property type="match status" value="1"/>
</dbReference>
<keyword evidence="2" id="KW-0808">Transferase</keyword>